<feature type="compositionally biased region" description="Polar residues" evidence="2">
    <location>
        <begin position="530"/>
        <end position="558"/>
    </location>
</feature>
<sequence length="772" mass="85011">MRSNDATTTSDSSNQSNPSQDPPKDPPKDPSKDLKLDSSIDSSLTISNNSHNNSHNKNVNNSNNNKISNNNSIQTNRLRLPLSSLRTTSVDSKSSSDSVQSNDLHQNQITHPNQTNLQRRQSLSDIHIGFNRTRAPSLAAIQERLTRMKPDLVQSLTNNLNNLNLNNLNNSSPNNKNQMEHAKSKSIPTLNSSSSDSASTSNLTLNQVNQQAHSSNQSTQINPQLNPINPQLNQTNPHSNQINPQLNSTNPHSNQIKPQLNSINPHSHQINPHSNQIDPQINQANPHSNPINPQINQTNPHSNPINPQLNQTNPHSNPINPQLNQTNPHSNQNLISAASSPSNKFHPLQHSWTAFYDSKASKRVPNNHSTTGGQAYEAGLVTIGIFATVEDFCGFYNWAIRPINMEMNSTIHMFKSSIRPMWEDPANAKGGKWTLTIKAISNLVLLDKLWTYLVLGLVGEQIDINDDICGAVVATRPRGNRIQIWIRDKENVEKINGLGKRLINLLEINENTGVSVEFSPHSGGFHGTSKFISLQPQSTNPHPQNRSILNPSLSSQSRSTLDNLVASHTGPNRLNDEKDLSQNLMRRSASLEINQLQNRPNLAIHQSHLLNHGSLNQTNNLASSGPFINPSNRPGQIRVNQFNSNDPPIQNGVWRPSNGPPGSLPRAGGLAGLPPMMANFNNPNRRPQSMNNVGNLGSINLPNQNMSLIHPNPTTSLNPNPINLTSKNQSTNLNLNLNPNDKVPIQTDEINSNGNKHQRNNSTNTLIGILSK</sequence>
<dbReference type="Proteomes" id="UP000765509">
    <property type="component" value="Unassembled WGS sequence"/>
</dbReference>
<feature type="compositionally biased region" description="Low complexity" evidence="2">
    <location>
        <begin position="39"/>
        <end position="101"/>
    </location>
</feature>
<dbReference type="SUPFAM" id="SSF55418">
    <property type="entry name" value="eIF4e-like"/>
    <property type="match status" value="1"/>
</dbReference>
<feature type="compositionally biased region" description="Low complexity" evidence="2">
    <location>
        <begin position="163"/>
        <end position="177"/>
    </location>
</feature>
<evidence type="ECO:0000313" key="4">
    <source>
        <dbReference type="Proteomes" id="UP000765509"/>
    </source>
</evidence>
<evidence type="ECO:0000313" key="3">
    <source>
        <dbReference type="EMBL" id="MBW0463837.1"/>
    </source>
</evidence>
<feature type="compositionally biased region" description="Polar residues" evidence="2">
    <location>
        <begin position="750"/>
        <end position="766"/>
    </location>
</feature>
<dbReference type="GO" id="GO:0016281">
    <property type="term" value="C:eukaryotic translation initiation factor 4F complex"/>
    <property type="evidence" value="ECO:0007669"/>
    <property type="project" value="TreeGrafter"/>
</dbReference>
<feature type="compositionally biased region" description="Basic and acidic residues" evidence="2">
    <location>
        <begin position="22"/>
        <end position="38"/>
    </location>
</feature>
<keyword evidence="4" id="KW-1185">Reference proteome</keyword>
<feature type="compositionally biased region" description="Low complexity" evidence="2">
    <location>
        <begin position="289"/>
        <end position="300"/>
    </location>
</feature>
<feature type="compositionally biased region" description="Low complexity" evidence="2">
    <location>
        <begin position="1"/>
        <end position="19"/>
    </location>
</feature>
<dbReference type="InterPro" id="IPR001040">
    <property type="entry name" value="TIF_eIF_4E"/>
</dbReference>
<accession>A0A9Q3BEK8</accession>
<proteinExistence type="inferred from homology"/>
<dbReference type="AlphaFoldDB" id="A0A9Q3BEK8"/>
<dbReference type="GO" id="GO:0003743">
    <property type="term" value="F:translation initiation factor activity"/>
    <property type="evidence" value="ECO:0007669"/>
    <property type="project" value="UniProtKB-KW"/>
</dbReference>
<protein>
    <submittedName>
        <fullName evidence="3">Uncharacterized protein</fullName>
    </submittedName>
</protein>
<reference evidence="3" key="1">
    <citation type="submission" date="2021-03" db="EMBL/GenBank/DDBJ databases">
        <title>Draft genome sequence of rust myrtle Austropuccinia psidii MF-1, a brazilian biotype.</title>
        <authorList>
            <person name="Quecine M.C."/>
            <person name="Pachon D.M.R."/>
            <person name="Bonatelli M.L."/>
            <person name="Correr F.H."/>
            <person name="Franceschini L.M."/>
            <person name="Leite T.F."/>
            <person name="Margarido G.R.A."/>
            <person name="Almeida C.A."/>
            <person name="Ferrarezi J.A."/>
            <person name="Labate C.A."/>
        </authorList>
    </citation>
    <scope>NUCLEOTIDE SEQUENCE</scope>
    <source>
        <strain evidence="3">MF-1</strain>
    </source>
</reference>
<dbReference type="PANTHER" id="PTHR11960">
    <property type="entry name" value="EUKARYOTIC TRANSLATION INITIATION FACTOR 4E RELATED"/>
    <property type="match status" value="1"/>
</dbReference>
<feature type="compositionally biased region" description="Polar residues" evidence="2">
    <location>
        <begin position="102"/>
        <end position="119"/>
    </location>
</feature>
<dbReference type="OrthoDB" id="2505571at2759"/>
<feature type="compositionally biased region" description="Low complexity" evidence="2">
    <location>
        <begin position="189"/>
        <end position="206"/>
    </location>
</feature>
<keyword evidence="1" id="KW-0694">RNA-binding</keyword>
<feature type="compositionally biased region" description="Polar residues" evidence="2">
    <location>
        <begin position="207"/>
        <end position="218"/>
    </location>
</feature>
<dbReference type="EMBL" id="AVOT02000639">
    <property type="protein sequence ID" value="MBW0463837.1"/>
    <property type="molecule type" value="Genomic_DNA"/>
</dbReference>
<organism evidence="3 4">
    <name type="scientific">Austropuccinia psidii MF-1</name>
    <dbReference type="NCBI Taxonomy" id="1389203"/>
    <lineage>
        <taxon>Eukaryota</taxon>
        <taxon>Fungi</taxon>
        <taxon>Dikarya</taxon>
        <taxon>Basidiomycota</taxon>
        <taxon>Pucciniomycotina</taxon>
        <taxon>Pucciniomycetes</taxon>
        <taxon>Pucciniales</taxon>
        <taxon>Sphaerophragmiaceae</taxon>
        <taxon>Austropuccinia</taxon>
    </lineage>
</organism>
<keyword evidence="1" id="KW-0648">Protein biosynthesis</keyword>
<feature type="region of interest" description="Disordered" evidence="2">
    <location>
        <begin position="615"/>
        <end position="671"/>
    </location>
</feature>
<dbReference type="InterPro" id="IPR023398">
    <property type="entry name" value="TIF_eIF4e-like"/>
</dbReference>
<feature type="compositionally biased region" description="Polar residues" evidence="2">
    <location>
        <begin position="238"/>
        <end position="288"/>
    </location>
</feature>
<comment type="caution">
    <text evidence="3">The sequence shown here is derived from an EMBL/GenBank/DDBJ whole genome shotgun (WGS) entry which is preliminary data.</text>
</comment>
<dbReference type="GO" id="GO:0000340">
    <property type="term" value="F:RNA 7-methylguanosine cap binding"/>
    <property type="evidence" value="ECO:0007669"/>
    <property type="project" value="TreeGrafter"/>
</dbReference>
<dbReference type="Gene3D" id="3.30.760.10">
    <property type="entry name" value="RNA Cap, Translation Initiation Factor Eif4e"/>
    <property type="match status" value="1"/>
</dbReference>
<evidence type="ECO:0000256" key="2">
    <source>
        <dbReference type="SAM" id="MobiDB-lite"/>
    </source>
</evidence>
<feature type="compositionally biased region" description="Low complexity" evidence="2">
    <location>
        <begin position="219"/>
        <end position="237"/>
    </location>
</feature>
<feature type="region of interest" description="Disordered" evidence="2">
    <location>
        <begin position="750"/>
        <end position="772"/>
    </location>
</feature>
<dbReference type="PANTHER" id="PTHR11960:SF73">
    <property type="entry name" value="TRANSLATION INITIATION FACTOR 4E, PUTATIVE-RELATED"/>
    <property type="match status" value="1"/>
</dbReference>
<feature type="region of interest" description="Disordered" evidence="2">
    <location>
        <begin position="529"/>
        <end position="558"/>
    </location>
</feature>
<dbReference type="Pfam" id="PF01652">
    <property type="entry name" value="IF4E"/>
    <property type="match status" value="1"/>
</dbReference>
<name>A0A9Q3BEK8_9BASI</name>
<feature type="region of interest" description="Disordered" evidence="2">
    <location>
        <begin position="1"/>
        <end position="119"/>
    </location>
</feature>
<feature type="compositionally biased region" description="Polar residues" evidence="2">
    <location>
        <begin position="629"/>
        <end position="648"/>
    </location>
</feature>
<evidence type="ECO:0000256" key="1">
    <source>
        <dbReference type="RuleBase" id="RU004374"/>
    </source>
</evidence>
<dbReference type="Gene3D" id="1.10.287.950">
    <property type="entry name" value="Methyl-accepting chemotaxis protein"/>
    <property type="match status" value="1"/>
</dbReference>
<feature type="region of interest" description="Disordered" evidence="2">
    <location>
        <begin position="163"/>
        <end position="343"/>
    </location>
</feature>
<gene>
    <name evidence="3" type="ORF">O181_003552</name>
</gene>
<comment type="similarity">
    <text evidence="1">Belongs to the eukaryotic initiation factor 4E family.</text>
</comment>
<feature type="compositionally biased region" description="Polar residues" evidence="2">
    <location>
        <begin position="301"/>
        <end position="343"/>
    </location>
</feature>
<keyword evidence="1" id="KW-0396">Initiation factor</keyword>